<evidence type="ECO:0000256" key="3">
    <source>
        <dbReference type="ARBA" id="ARBA00022729"/>
    </source>
</evidence>
<dbReference type="Pfam" id="PF04231">
    <property type="entry name" value="Endonuclease_1"/>
    <property type="match status" value="1"/>
</dbReference>
<dbReference type="InterPro" id="IPR007346">
    <property type="entry name" value="Endonuclease-I"/>
</dbReference>
<dbReference type="EMBL" id="JRLW01000001">
    <property type="protein sequence ID" value="KGO90721.1"/>
    <property type="molecule type" value="Genomic_DNA"/>
</dbReference>
<evidence type="ECO:0000256" key="4">
    <source>
        <dbReference type="ARBA" id="ARBA00022801"/>
    </source>
</evidence>
<name>A0A0A2MGM6_9FLAO</name>
<dbReference type="InterPro" id="IPR026444">
    <property type="entry name" value="Secre_tail"/>
</dbReference>
<comment type="caution">
    <text evidence="6">The sequence shown here is derived from an EMBL/GenBank/DDBJ whole genome shotgun (WGS) entry which is preliminary data.</text>
</comment>
<organism evidence="6 7">
    <name type="scientific">Flavobacterium suncheonense GH29-5 = DSM 17707</name>
    <dbReference type="NCBI Taxonomy" id="1121899"/>
    <lineage>
        <taxon>Bacteria</taxon>
        <taxon>Pseudomonadati</taxon>
        <taxon>Bacteroidota</taxon>
        <taxon>Flavobacteriia</taxon>
        <taxon>Flavobacteriales</taxon>
        <taxon>Flavobacteriaceae</taxon>
        <taxon>Flavobacterium</taxon>
    </lineage>
</organism>
<dbReference type="SUPFAM" id="SSF54060">
    <property type="entry name" value="His-Me finger endonucleases"/>
    <property type="match status" value="1"/>
</dbReference>
<comment type="similarity">
    <text evidence="1">Belongs to the EndA/NucM nuclease family.</text>
</comment>
<dbReference type="OrthoDB" id="5485925at2"/>
<keyword evidence="7" id="KW-1185">Reference proteome</keyword>
<dbReference type="STRING" id="1121899.GCA_000430025_01061"/>
<feature type="domain" description="Secretion system C-terminal sorting" evidence="5">
    <location>
        <begin position="298"/>
        <end position="370"/>
    </location>
</feature>
<gene>
    <name evidence="6" type="ORF">Q764_00945</name>
</gene>
<protein>
    <submittedName>
        <fullName evidence="6">Ribonuclease</fullName>
    </submittedName>
</protein>
<sequence>MKKIYTIFSILSVVVGFAQIPAGYYNTATGTGYTLKTQLKKIIDDVNDGIPSEHLAIDRTYAGLYVTYTTSDIDLYYENNGTMLDMYTENPTGPDNCEYTYGVNQDDGTGGTSECQKYNREHIIPQSVFSAATPMYSDAHFVVPSDKYVNAQRGDFPFGRTAAPTNTYSNGSRRGPNLNSGYSAGYSGTIFEPINEFKGDIARMILYFATRYEDNVASWSYPMFNGTSTQVFTNTHLEILKQWHLLDPVSQREIDRNNAIFARQNNRNPFIDHPEWVEVIWGPTLGTDSFEATANISIYPNPTSNNLINISSDVELNEIELISINGQIVQKISRPNSIQNVYRLENLPQGFYFVKLSSADNQTVTKKILVN</sequence>
<dbReference type="eggNOG" id="COG2356">
    <property type="taxonomic scope" value="Bacteria"/>
</dbReference>
<proteinExistence type="inferred from homology"/>
<evidence type="ECO:0000256" key="1">
    <source>
        <dbReference type="ARBA" id="ARBA00006429"/>
    </source>
</evidence>
<evidence type="ECO:0000259" key="5">
    <source>
        <dbReference type="Pfam" id="PF18962"/>
    </source>
</evidence>
<accession>A0A0A2MGM6</accession>
<keyword evidence="2" id="KW-0540">Nuclease</keyword>
<dbReference type="GO" id="GO:0016787">
    <property type="term" value="F:hydrolase activity"/>
    <property type="evidence" value="ECO:0007669"/>
    <property type="project" value="UniProtKB-KW"/>
</dbReference>
<evidence type="ECO:0000256" key="2">
    <source>
        <dbReference type="ARBA" id="ARBA00022722"/>
    </source>
</evidence>
<dbReference type="Proteomes" id="UP000030121">
    <property type="component" value="Unassembled WGS sequence"/>
</dbReference>
<reference evidence="6 7" key="1">
    <citation type="submission" date="2013-09" db="EMBL/GenBank/DDBJ databases">
        <authorList>
            <person name="Zeng Z."/>
            <person name="Chen C."/>
        </authorList>
    </citation>
    <scope>NUCLEOTIDE SEQUENCE [LARGE SCALE GENOMIC DNA]</scope>
    <source>
        <strain evidence="6 7">GH29-5</strain>
    </source>
</reference>
<dbReference type="PANTHER" id="PTHR33607:SF2">
    <property type="entry name" value="ENDONUCLEASE-1"/>
    <property type="match status" value="1"/>
</dbReference>
<dbReference type="Pfam" id="PF18962">
    <property type="entry name" value="Por_Secre_tail"/>
    <property type="match status" value="1"/>
</dbReference>
<keyword evidence="4" id="KW-0378">Hydrolase</keyword>
<dbReference type="GO" id="GO:0004518">
    <property type="term" value="F:nuclease activity"/>
    <property type="evidence" value="ECO:0007669"/>
    <property type="project" value="UniProtKB-KW"/>
</dbReference>
<evidence type="ECO:0000313" key="7">
    <source>
        <dbReference type="Proteomes" id="UP000030121"/>
    </source>
</evidence>
<dbReference type="AlphaFoldDB" id="A0A0A2MGM6"/>
<dbReference type="NCBIfam" id="TIGR04183">
    <property type="entry name" value="Por_Secre_tail"/>
    <property type="match status" value="1"/>
</dbReference>
<dbReference type="RefSeq" id="WP_026979819.1">
    <property type="nucleotide sequence ID" value="NZ_AUCZ01000004.1"/>
</dbReference>
<keyword evidence="3" id="KW-0732">Signal</keyword>
<dbReference type="InterPro" id="IPR044925">
    <property type="entry name" value="His-Me_finger_sf"/>
</dbReference>
<dbReference type="PANTHER" id="PTHR33607">
    <property type="entry name" value="ENDONUCLEASE-1"/>
    <property type="match status" value="1"/>
</dbReference>
<evidence type="ECO:0000313" key="6">
    <source>
        <dbReference type="EMBL" id="KGO90721.1"/>
    </source>
</evidence>